<dbReference type="InterPro" id="IPR045000">
    <property type="entry name" value="TR"/>
</dbReference>
<sequence length="49" mass="4853">MGRTGEPEEAAGLVAFLCLLAASYITGQTVAVDGGATVHCFSPPGSGRS</sequence>
<dbReference type="GO" id="GO:0016491">
    <property type="term" value="F:oxidoreductase activity"/>
    <property type="evidence" value="ECO:0007669"/>
    <property type="project" value="UniProtKB-KW"/>
</dbReference>
<evidence type="ECO:0000313" key="6">
    <source>
        <dbReference type="Proteomes" id="UP001154282"/>
    </source>
</evidence>
<dbReference type="Pfam" id="PF13561">
    <property type="entry name" value="adh_short_C2"/>
    <property type="match status" value="1"/>
</dbReference>
<accession>A0AAV0KZS7</accession>
<evidence type="ECO:0008006" key="7">
    <source>
        <dbReference type="Google" id="ProtNLM"/>
    </source>
</evidence>
<keyword evidence="4" id="KW-0732">Signal</keyword>
<dbReference type="AlphaFoldDB" id="A0AAV0KZS7"/>
<feature type="chain" id="PRO_5043729118" description="SDR family oxidoreductase" evidence="4">
    <location>
        <begin position="28"/>
        <end position="49"/>
    </location>
</feature>
<keyword evidence="1" id="KW-0521">NADP</keyword>
<reference evidence="5" key="1">
    <citation type="submission" date="2022-08" db="EMBL/GenBank/DDBJ databases">
        <authorList>
            <person name="Gutierrez-Valencia J."/>
        </authorList>
    </citation>
    <scope>NUCLEOTIDE SEQUENCE</scope>
</reference>
<evidence type="ECO:0000256" key="4">
    <source>
        <dbReference type="SAM" id="SignalP"/>
    </source>
</evidence>
<dbReference type="PANTHER" id="PTHR42898:SF6">
    <property type="entry name" value="NADP-DEPENDENT MANNITOL DEHYDROGENASE"/>
    <property type="match status" value="1"/>
</dbReference>
<comment type="caution">
    <text evidence="5">The sequence shown here is derived from an EMBL/GenBank/DDBJ whole genome shotgun (WGS) entry which is preliminary data.</text>
</comment>
<dbReference type="Proteomes" id="UP001154282">
    <property type="component" value="Unassembled WGS sequence"/>
</dbReference>
<gene>
    <name evidence="5" type="ORF">LITE_LOCUS20973</name>
</gene>
<dbReference type="PANTHER" id="PTHR42898">
    <property type="entry name" value="TROPINONE REDUCTASE"/>
    <property type="match status" value="1"/>
</dbReference>
<evidence type="ECO:0000256" key="3">
    <source>
        <dbReference type="ARBA" id="ARBA00025714"/>
    </source>
</evidence>
<keyword evidence="2" id="KW-0560">Oxidoreductase</keyword>
<proteinExistence type="inferred from homology"/>
<keyword evidence="6" id="KW-1185">Reference proteome</keyword>
<dbReference type="SUPFAM" id="SSF51735">
    <property type="entry name" value="NAD(P)-binding Rossmann-fold domains"/>
    <property type="match status" value="1"/>
</dbReference>
<comment type="similarity">
    <text evidence="3">Belongs to the short-chain dehydrogenases/reductases (SDR) family. SDR65C subfamily.</text>
</comment>
<name>A0AAV0KZS7_9ROSI</name>
<dbReference type="InterPro" id="IPR002347">
    <property type="entry name" value="SDR_fam"/>
</dbReference>
<organism evidence="5 6">
    <name type="scientific">Linum tenue</name>
    <dbReference type="NCBI Taxonomy" id="586396"/>
    <lineage>
        <taxon>Eukaryota</taxon>
        <taxon>Viridiplantae</taxon>
        <taxon>Streptophyta</taxon>
        <taxon>Embryophyta</taxon>
        <taxon>Tracheophyta</taxon>
        <taxon>Spermatophyta</taxon>
        <taxon>Magnoliopsida</taxon>
        <taxon>eudicotyledons</taxon>
        <taxon>Gunneridae</taxon>
        <taxon>Pentapetalae</taxon>
        <taxon>rosids</taxon>
        <taxon>fabids</taxon>
        <taxon>Malpighiales</taxon>
        <taxon>Linaceae</taxon>
        <taxon>Linum</taxon>
    </lineage>
</organism>
<dbReference type="InterPro" id="IPR036291">
    <property type="entry name" value="NAD(P)-bd_dom_sf"/>
</dbReference>
<evidence type="ECO:0000256" key="2">
    <source>
        <dbReference type="ARBA" id="ARBA00023002"/>
    </source>
</evidence>
<feature type="signal peptide" evidence="4">
    <location>
        <begin position="1"/>
        <end position="27"/>
    </location>
</feature>
<dbReference type="EMBL" id="CAMGYJ010000005">
    <property type="protein sequence ID" value="CAI0426885.1"/>
    <property type="molecule type" value="Genomic_DNA"/>
</dbReference>
<evidence type="ECO:0000313" key="5">
    <source>
        <dbReference type="EMBL" id="CAI0426885.1"/>
    </source>
</evidence>
<protein>
    <recommendedName>
        <fullName evidence="7">SDR family oxidoreductase</fullName>
    </recommendedName>
</protein>
<dbReference type="Gene3D" id="3.40.50.720">
    <property type="entry name" value="NAD(P)-binding Rossmann-like Domain"/>
    <property type="match status" value="1"/>
</dbReference>
<evidence type="ECO:0000256" key="1">
    <source>
        <dbReference type="ARBA" id="ARBA00022857"/>
    </source>
</evidence>